<proteinExistence type="predicted"/>
<dbReference type="AlphaFoldDB" id="G7YGW2"/>
<gene>
    <name evidence="1" type="ORF">CLF_107494</name>
</gene>
<name>G7YGW2_CLOSI</name>
<keyword evidence="2" id="KW-1185">Reference proteome</keyword>
<reference evidence="1" key="1">
    <citation type="journal article" date="2011" name="Genome Biol.">
        <title>The draft genome of the carcinogenic human liver fluke Clonorchis sinensis.</title>
        <authorList>
            <person name="Wang X."/>
            <person name="Chen W."/>
            <person name="Huang Y."/>
            <person name="Sun J."/>
            <person name="Men J."/>
            <person name="Liu H."/>
            <person name="Luo F."/>
            <person name="Guo L."/>
            <person name="Lv X."/>
            <person name="Deng C."/>
            <person name="Zhou C."/>
            <person name="Fan Y."/>
            <person name="Li X."/>
            <person name="Huang L."/>
            <person name="Hu Y."/>
            <person name="Liang C."/>
            <person name="Hu X."/>
            <person name="Xu J."/>
            <person name="Yu X."/>
        </authorList>
    </citation>
    <scope>NUCLEOTIDE SEQUENCE [LARGE SCALE GENOMIC DNA]</scope>
    <source>
        <strain evidence="1">Henan</strain>
    </source>
</reference>
<evidence type="ECO:0000313" key="2">
    <source>
        <dbReference type="Proteomes" id="UP000008909"/>
    </source>
</evidence>
<dbReference type="Proteomes" id="UP000008909">
    <property type="component" value="Unassembled WGS sequence"/>
</dbReference>
<dbReference type="EMBL" id="DF143253">
    <property type="protein sequence ID" value="GAA52195.1"/>
    <property type="molecule type" value="Genomic_DNA"/>
</dbReference>
<protein>
    <submittedName>
        <fullName evidence="1">Uncharacterized protein</fullName>
    </submittedName>
</protein>
<evidence type="ECO:0000313" key="1">
    <source>
        <dbReference type="EMBL" id="GAA52195.1"/>
    </source>
</evidence>
<accession>G7YGW2</accession>
<sequence length="253" mass="28107">MARSPEEYCVPWVREERHCFHLSQKWVFSGTAFPQDARILSTPLAHNDTHLHVVVLTFSQPKHSGATLAGTVSVVSIQKHQPQHSAVLHFQEFSAPWVTPDWDSSNCMLLANPELTLVCLSSHMSNASGVLHLLNLSPSAGDNGWTNIELHQAMFAHLVSLNGSGYLFTASHNAEQPFKNFNLTVYDANTGKLCAELPRRQWTIAKHHGEVESVAEHQVPCKPTSELKLTTFLEAHTDLLTVVIPPQLTTFYG</sequence>
<reference key="2">
    <citation type="submission" date="2011-10" db="EMBL/GenBank/DDBJ databases">
        <title>The genome and transcriptome sequence of Clonorchis sinensis provide insights into the carcinogenic liver fluke.</title>
        <authorList>
            <person name="Wang X."/>
            <person name="Huang Y."/>
            <person name="Chen W."/>
            <person name="Liu H."/>
            <person name="Guo L."/>
            <person name="Chen Y."/>
            <person name="Luo F."/>
            <person name="Zhou W."/>
            <person name="Sun J."/>
            <person name="Mao Q."/>
            <person name="Liang P."/>
            <person name="Zhou C."/>
            <person name="Tian Y."/>
            <person name="Men J."/>
            <person name="Lv X."/>
            <person name="Huang L."/>
            <person name="Zhou J."/>
            <person name="Hu Y."/>
            <person name="Li R."/>
            <person name="Zhang F."/>
            <person name="Lei H."/>
            <person name="Li X."/>
            <person name="Hu X."/>
            <person name="Liang C."/>
            <person name="Xu J."/>
            <person name="Wu Z."/>
            <person name="Yu X."/>
        </authorList>
    </citation>
    <scope>NUCLEOTIDE SEQUENCE</scope>
    <source>
        <strain>Henan</strain>
    </source>
</reference>
<organism evidence="1 2">
    <name type="scientific">Clonorchis sinensis</name>
    <name type="common">Chinese liver fluke</name>
    <dbReference type="NCBI Taxonomy" id="79923"/>
    <lineage>
        <taxon>Eukaryota</taxon>
        <taxon>Metazoa</taxon>
        <taxon>Spiralia</taxon>
        <taxon>Lophotrochozoa</taxon>
        <taxon>Platyhelminthes</taxon>
        <taxon>Trematoda</taxon>
        <taxon>Digenea</taxon>
        <taxon>Opisthorchiida</taxon>
        <taxon>Opisthorchiata</taxon>
        <taxon>Opisthorchiidae</taxon>
        <taxon>Clonorchis</taxon>
    </lineage>
</organism>